<dbReference type="InterPro" id="IPR007459">
    <property type="entry name" value="DNA_pol3_chi"/>
</dbReference>
<keyword evidence="2" id="KW-1185">Reference proteome</keyword>
<dbReference type="GO" id="GO:0003887">
    <property type="term" value="F:DNA-directed DNA polymerase activity"/>
    <property type="evidence" value="ECO:0007669"/>
    <property type="project" value="InterPro"/>
</dbReference>
<evidence type="ECO:0000313" key="1">
    <source>
        <dbReference type="EMBL" id="MBC4014362.1"/>
    </source>
</evidence>
<dbReference type="GO" id="GO:0003677">
    <property type="term" value="F:DNA binding"/>
    <property type="evidence" value="ECO:0007669"/>
    <property type="project" value="InterPro"/>
</dbReference>
<dbReference type="AlphaFoldDB" id="A0A9X0QVT9"/>
<dbReference type="EMBL" id="JACOMF010000003">
    <property type="protein sequence ID" value="MBC4014362.1"/>
    <property type="molecule type" value="Genomic_DNA"/>
</dbReference>
<dbReference type="PANTHER" id="PTHR38767">
    <property type="entry name" value="DNA POLYMERASE III SUBUNIT CHI"/>
    <property type="match status" value="1"/>
</dbReference>
<gene>
    <name evidence="1" type="ORF">H7965_03415</name>
</gene>
<reference evidence="1" key="1">
    <citation type="submission" date="2020-08" db="EMBL/GenBank/DDBJ databases">
        <authorList>
            <person name="Hu Y."/>
            <person name="Nguyen S.V."/>
            <person name="Li F."/>
            <person name="Fanning S."/>
        </authorList>
    </citation>
    <scope>NUCLEOTIDE SEQUENCE</scope>
    <source>
        <strain evidence="1">SYSU D8009</strain>
    </source>
</reference>
<dbReference type="SUPFAM" id="SSF102400">
    <property type="entry name" value="DNA polymerase III chi subunit"/>
    <property type="match status" value="1"/>
</dbReference>
<dbReference type="InterPro" id="IPR036768">
    <property type="entry name" value="PolIII_chi_sf"/>
</dbReference>
<comment type="caution">
    <text evidence="1">The sequence shown here is derived from an EMBL/GenBank/DDBJ whole genome shotgun (WGS) entry which is preliminary data.</text>
</comment>
<dbReference type="Gene3D" id="3.40.50.10110">
    <property type="entry name" value="DNA polymerase III subunit chi"/>
    <property type="match status" value="1"/>
</dbReference>
<protein>
    <submittedName>
        <fullName evidence="1">DNA polymerase III subunit chi</fullName>
    </submittedName>
</protein>
<sequence>MAEIGFYHLTRSPLEKVLPALLGRVLDQPGRAVVLCADAARVAALDAALWLASKPDWLPHGTAAMGHAAHQPIWLTAEDEPAPNGARFLFLVDGAESARLAEYDRVLDLFDGNDDAAVAAARRRWTAARAARHVLSYWQQGEQGWERKA</sequence>
<dbReference type="GO" id="GO:0032298">
    <property type="term" value="P:positive regulation of DNA-templated DNA replication initiation"/>
    <property type="evidence" value="ECO:0007669"/>
    <property type="project" value="TreeGrafter"/>
</dbReference>
<dbReference type="GO" id="GO:0006260">
    <property type="term" value="P:DNA replication"/>
    <property type="evidence" value="ECO:0007669"/>
    <property type="project" value="InterPro"/>
</dbReference>
<organism evidence="1 2">
    <name type="scientific">Siccirubricoccus deserti</name>
    <dbReference type="NCBI Taxonomy" id="2013562"/>
    <lineage>
        <taxon>Bacteria</taxon>
        <taxon>Pseudomonadati</taxon>
        <taxon>Pseudomonadota</taxon>
        <taxon>Alphaproteobacteria</taxon>
        <taxon>Acetobacterales</taxon>
        <taxon>Roseomonadaceae</taxon>
        <taxon>Siccirubricoccus</taxon>
    </lineage>
</organism>
<dbReference type="Pfam" id="PF04364">
    <property type="entry name" value="DNA_pol3_chi"/>
    <property type="match status" value="1"/>
</dbReference>
<name>A0A9X0QVT9_9PROT</name>
<evidence type="ECO:0000313" key="2">
    <source>
        <dbReference type="Proteomes" id="UP000600101"/>
    </source>
</evidence>
<proteinExistence type="predicted"/>
<dbReference type="RefSeq" id="WP_186769139.1">
    <property type="nucleotide sequence ID" value="NZ_JACOMF010000003.1"/>
</dbReference>
<dbReference type="Proteomes" id="UP000600101">
    <property type="component" value="Unassembled WGS sequence"/>
</dbReference>
<dbReference type="PANTHER" id="PTHR38767:SF1">
    <property type="entry name" value="DNA POLYMERASE III SUBUNIT CHI"/>
    <property type="match status" value="1"/>
</dbReference>
<accession>A0A9X0QVT9</accession>
<dbReference type="NCBIfam" id="NF004347">
    <property type="entry name" value="PRK05728.1-4"/>
    <property type="match status" value="1"/>
</dbReference>